<dbReference type="InterPro" id="IPR000086">
    <property type="entry name" value="NUDIX_hydrolase_dom"/>
</dbReference>
<dbReference type="Gene3D" id="3.90.79.10">
    <property type="entry name" value="Nucleoside Triphosphate Pyrophosphohydrolase"/>
    <property type="match status" value="1"/>
</dbReference>
<dbReference type="PROSITE" id="PS00893">
    <property type="entry name" value="NUDIX_BOX"/>
    <property type="match status" value="1"/>
</dbReference>
<dbReference type="RefSeq" id="WP_310256844.1">
    <property type="nucleotide sequence ID" value="NZ_JAVDWA010000001.1"/>
</dbReference>
<dbReference type="PROSITE" id="PS51462">
    <property type="entry name" value="NUDIX"/>
    <property type="match status" value="1"/>
</dbReference>
<evidence type="ECO:0000259" key="3">
    <source>
        <dbReference type="PROSITE" id="PS51462"/>
    </source>
</evidence>
<evidence type="ECO:0000256" key="2">
    <source>
        <dbReference type="ARBA" id="ARBA00022801"/>
    </source>
</evidence>
<proteinExistence type="inferred from homology"/>
<dbReference type="InterPro" id="IPR015797">
    <property type="entry name" value="NUDIX_hydrolase-like_dom_sf"/>
</dbReference>
<gene>
    <name evidence="4" type="ORF">J2X07_000878</name>
</gene>
<dbReference type="Proteomes" id="UP001258181">
    <property type="component" value="Unassembled WGS sequence"/>
</dbReference>
<reference evidence="4 5" key="1">
    <citation type="submission" date="2023-07" db="EMBL/GenBank/DDBJ databases">
        <title>Sorghum-associated microbial communities from plants grown in Nebraska, USA.</title>
        <authorList>
            <person name="Schachtman D."/>
        </authorList>
    </citation>
    <scope>NUCLEOTIDE SEQUENCE [LARGE SCALE GENOMIC DNA]</scope>
    <source>
        <strain evidence="4 5">BE211</strain>
    </source>
</reference>
<organism evidence="4 5">
    <name type="scientific">Fictibacillus barbaricus</name>
    <dbReference type="NCBI Taxonomy" id="182136"/>
    <lineage>
        <taxon>Bacteria</taxon>
        <taxon>Bacillati</taxon>
        <taxon>Bacillota</taxon>
        <taxon>Bacilli</taxon>
        <taxon>Bacillales</taxon>
        <taxon>Fictibacillaceae</taxon>
        <taxon>Fictibacillus</taxon>
    </lineage>
</organism>
<protein>
    <submittedName>
        <fullName evidence="4">8-oxo-dGTP pyrophosphatase MutT (NUDIX family)</fullName>
    </submittedName>
</protein>
<accession>A0ABU1TXJ2</accession>
<sequence length="165" mass="19028">MHTHRGIYLICVNDAGHLLTIKKSGGPYKNRLDLPGGTPENGESELETVVREVLEETGYHVLTAAKLAERIYEIPWYYKIWTVSQHTAIYFIGKINETTRHSLASIPDQDSKGAFWVDPMELKLHEEWCSPLVWEASQYLSCNDIPTEMKLYQTWDVLQAPEYEK</sequence>
<dbReference type="SUPFAM" id="SSF55811">
    <property type="entry name" value="Nudix"/>
    <property type="match status" value="1"/>
</dbReference>
<evidence type="ECO:0000313" key="4">
    <source>
        <dbReference type="EMBL" id="MDR7071903.1"/>
    </source>
</evidence>
<name>A0ABU1TXJ2_9BACL</name>
<keyword evidence="5" id="KW-1185">Reference proteome</keyword>
<comment type="similarity">
    <text evidence="1">Belongs to the Nudix hydrolase family.</text>
</comment>
<dbReference type="Pfam" id="PF00293">
    <property type="entry name" value="NUDIX"/>
    <property type="match status" value="1"/>
</dbReference>
<dbReference type="PANTHER" id="PTHR43736">
    <property type="entry name" value="ADP-RIBOSE PYROPHOSPHATASE"/>
    <property type="match status" value="1"/>
</dbReference>
<evidence type="ECO:0000256" key="1">
    <source>
        <dbReference type="ARBA" id="ARBA00005582"/>
    </source>
</evidence>
<dbReference type="PANTHER" id="PTHR43736:SF1">
    <property type="entry name" value="DIHYDRONEOPTERIN TRIPHOSPHATE DIPHOSPHATASE"/>
    <property type="match status" value="1"/>
</dbReference>
<feature type="domain" description="Nudix hydrolase" evidence="3">
    <location>
        <begin position="2"/>
        <end position="142"/>
    </location>
</feature>
<evidence type="ECO:0000313" key="5">
    <source>
        <dbReference type="Proteomes" id="UP001258181"/>
    </source>
</evidence>
<keyword evidence="2" id="KW-0378">Hydrolase</keyword>
<comment type="caution">
    <text evidence="4">The sequence shown here is derived from an EMBL/GenBank/DDBJ whole genome shotgun (WGS) entry which is preliminary data.</text>
</comment>
<dbReference type="InterPro" id="IPR020084">
    <property type="entry name" value="NUDIX_hydrolase_CS"/>
</dbReference>
<dbReference type="EMBL" id="JAVDWA010000001">
    <property type="protein sequence ID" value="MDR7071903.1"/>
    <property type="molecule type" value="Genomic_DNA"/>
</dbReference>